<dbReference type="OrthoDB" id="4841265at2759"/>
<sequence length="402" mass="47271">MTLSQRSHRPVAMDLSIYPKKYFSKYYFDQPQDLARILDELSTESRDISMRPFLERMAKHLLHLLELDPTSFDDRRSFWLDPNATMIFESDPGRPIEDGWNMFVGKKEIQEFFIKLDESIRRRFETTHLDFILVVADRGRITSLYKRHRKNKHGSDEEIDLILVIMDLNASNNIERLQYRYLEESDYAVTDRCNSFFGIQTNYGAILTTLLIASTMHIPDHVMFSRRLAELAGESRDRNMQPLLETQAEKLIDELFDGIYTLATEWFDANISLVINLEQNPGTIFLGKDEAMEYFKQYYYESGRKGKWYQSNIVLVTADRGRVTSYLEQFSVQHDRDEINPVGPMKKEVILITMDLNDSKKIQRMEFRLLCKEDDVGQMPDRNWDDAIDTVKTKPVVIDYNI</sequence>
<evidence type="ECO:0000313" key="2">
    <source>
        <dbReference type="Proteomes" id="UP000434172"/>
    </source>
</evidence>
<keyword evidence="2" id="KW-1185">Reference proteome</keyword>
<protein>
    <submittedName>
        <fullName evidence="1">Uncharacterized protein</fullName>
    </submittedName>
</protein>
<reference evidence="1 2" key="1">
    <citation type="submission" date="2019-12" db="EMBL/GenBank/DDBJ databases">
        <title>A genome sequence resource for the geographically widespread anthracnose pathogen Colletotrichum asianum.</title>
        <authorList>
            <person name="Meng Y."/>
        </authorList>
    </citation>
    <scope>NUCLEOTIDE SEQUENCE [LARGE SCALE GENOMIC DNA]</scope>
    <source>
        <strain evidence="1 2">ICMP 18580</strain>
    </source>
</reference>
<comment type="caution">
    <text evidence="1">The sequence shown here is derived from an EMBL/GenBank/DDBJ whole genome shotgun (WGS) entry which is preliminary data.</text>
</comment>
<gene>
    <name evidence="1" type="ORF">GQ607_002218</name>
</gene>
<dbReference type="EMBL" id="WOWK01000007">
    <property type="protein sequence ID" value="KAF0330339.1"/>
    <property type="molecule type" value="Genomic_DNA"/>
</dbReference>
<proteinExistence type="predicted"/>
<dbReference type="Proteomes" id="UP000434172">
    <property type="component" value="Unassembled WGS sequence"/>
</dbReference>
<evidence type="ECO:0000313" key="1">
    <source>
        <dbReference type="EMBL" id="KAF0330339.1"/>
    </source>
</evidence>
<dbReference type="PROSITE" id="PS00018">
    <property type="entry name" value="EF_HAND_1"/>
    <property type="match status" value="1"/>
</dbReference>
<dbReference type="AlphaFoldDB" id="A0A8H3ZRZ3"/>
<accession>A0A8H3ZRZ3</accession>
<organism evidence="1 2">
    <name type="scientific">Colletotrichum asianum</name>
    <dbReference type="NCBI Taxonomy" id="702518"/>
    <lineage>
        <taxon>Eukaryota</taxon>
        <taxon>Fungi</taxon>
        <taxon>Dikarya</taxon>
        <taxon>Ascomycota</taxon>
        <taxon>Pezizomycotina</taxon>
        <taxon>Sordariomycetes</taxon>
        <taxon>Hypocreomycetidae</taxon>
        <taxon>Glomerellales</taxon>
        <taxon>Glomerellaceae</taxon>
        <taxon>Colletotrichum</taxon>
        <taxon>Colletotrichum gloeosporioides species complex</taxon>
    </lineage>
</organism>
<dbReference type="InterPro" id="IPR018247">
    <property type="entry name" value="EF_Hand_1_Ca_BS"/>
</dbReference>
<name>A0A8H3ZRZ3_9PEZI</name>